<feature type="compositionally biased region" description="Basic and acidic residues" evidence="4">
    <location>
        <begin position="105"/>
        <end position="130"/>
    </location>
</feature>
<accession>A0A7S2W2J9</accession>
<feature type="compositionally biased region" description="Low complexity" evidence="4">
    <location>
        <begin position="860"/>
        <end position="873"/>
    </location>
</feature>
<proteinExistence type="predicted"/>
<evidence type="ECO:0000259" key="8">
    <source>
        <dbReference type="PROSITE" id="PS50237"/>
    </source>
</evidence>
<dbReference type="Pfam" id="PF00622">
    <property type="entry name" value="SPRY"/>
    <property type="match status" value="1"/>
</dbReference>
<feature type="compositionally biased region" description="Basic residues" evidence="4">
    <location>
        <begin position="897"/>
        <end position="913"/>
    </location>
</feature>
<dbReference type="PROSITE" id="PS50030">
    <property type="entry name" value="UBA"/>
    <property type="match status" value="1"/>
</dbReference>
<feature type="coiled-coil region" evidence="3">
    <location>
        <begin position="1001"/>
        <end position="1028"/>
    </location>
</feature>
<dbReference type="InterPro" id="IPR042469">
    <property type="entry name" value="HECTD3"/>
</dbReference>
<dbReference type="SUPFAM" id="SSF49899">
    <property type="entry name" value="Concanavalin A-like lectins/glucanases"/>
    <property type="match status" value="1"/>
</dbReference>
<keyword evidence="1 2" id="KW-0833">Ubl conjugation pathway</keyword>
<dbReference type="Gene3D" id="3.30.2160.10">
    <property type="entry name" value="Hect, E3 ligase catalytic domain"/>
    <property type="match status" value="1"/>
</dbReference>
<dbReference type="EMBL" id="HBHK01001258">
    <property type="protein sequence ID" value="CAD9663674.1"/>
    <property type="molecule type" value="Transcribed_RNA"/>
</dbReference>
<dbReference type="InterPro" id="IPR036034">
    <property type="entry name" value="PDZ_sf"/>
</dbReference>
<protein>
    <recommendedName>
        <fullName evidence="10">HECT-type E3 ubiquitin transferase</fullName>
    </recommendedName>
</protein>
<dbReference type="InterPro" id="IPR009291">
    <property type="entry name" value="Vps62"/>
</dbReference>
<evidence type="ECO:0000259" key="6">
    <source>
        <dbReference type="PROSITE" id="PS50106"/>
    </source>
</evidence>
<feature type="domain" description="HECT" evidence="8">
    <location>
        <begin position="1331"/>
        <end position="1670"/>
    </location>
</feature>
<dbReference type="Pfam" id="PF00632">
    <property type="entry name" value="HECT"/>
    <property type="match status" value="1"/>
</dbReference>
<dbReference type="InterPro" id="IPR035983">
    <property type="entry name" value="Hect_E3_ubiquitin_ligase"/>
</dbReference>
<sequence>MGGKTTTSSGLPLLVRPVRFKLIWQDTDAENDAHISFWQPVPPEGYVALGCVAVKGHSKREPDPKKEGLQQLRCVHESCVQPSTLQHGLWSYRPGDNKQEDDETEHGAAVDAEDPKTIDRSTQKSGDRLKTRSSKPASFKSGVSLWEIDNSSRTFFPVVAKHESFKAIARNKEKSKLLSLNRVDASTIESRLCVESQKKSNEEDTKARMLHGLKLTTKESAGFQTTKALTASVENASDELRPFHLGLASTSNSNHGSSELLLWILQLFSEFDSNEKNGMGRWAKRVFSPQLVHALLRFSRTATPLVRIKAIRMLAMVIRRTPADSLCGKLGHELLELRVQMESLYKRQAQKPKDGLMDEMPLFSSLLCALTEVFVSVSLTQRQPSLVNQSQPSQSPLVPDREGVTGEEDSNTQHEYFKVTFEGPLGIEILSNKDILIVHTVKPAGAAAAQDVQPGDIFWELNGKRVSEFQRHVMWTTIKSARPLTVTFLRDNVVYKSLAARQDETASQPADLETQRDFEATNPLSSEENWFQQLSELAAIMEALVHRGRVRMPSEFLMAEDTFLKLVLANHTAVVESFHPFSSKMVQGHVTIPGAEALVVRFDRRCSTPFGKTLQLSCNVQLNNTKRNVHVETLQGCFGGCSVHVPSSTMLYQFPIIQTMNWGLHRTADFKAPEIRVSNNGRTATLRKDKVWQTVFSTTGFNSGINMWEVRVDRTGPSANIFFGVAMKTAKVSNYLGCDDKGWGWIGCMACWHGGRKVRHKFGRRLKAGDIVRITLDIPRRAMSIACNGDDWGVAFNRLPLPSTVLKPGNELVPTFSFYNKDDQITLLSGSTACDLDTAGILHQLRSNFEQQHATARITSRFGGSENNGSSNGRSRRRSGSRGSRDAEGGSSSSSRRSSRRSLTRQRSLRRRRWSDNEESNNSGGGGDESTTTTTRTASGTTAVATSTTSNASGTGTDSQVEDQAVILSALGYPVEWCVQALNATENDMNRAAEYLINHSDRMAEESKQEAERAAVEAEEAVIAEEEEWLAQVNSMLDLDQQEMESKSASISDGGAKTTAAAALAALQSAASSRIMQREQVIASTADEEPESRKSRKTDKRKGSSGSTKEWGYRMTISPLFSRETTKQIAMEPKNAQRLDVFHKMFENLTLEHDCELVRMVNDICSKQGEDPLTLSPNDLEPTKDEIRGYKLLVDVPLLHLQLRFLVLRNFNRRLAHVLPLIDLSCAAHESALAASLRAVRGVVMSSVKKALFERVLADSHSGDDHWMQQNKVPTVTLDRNKAAQFLKSGRVDNKGTRTVFGQLFSQLHGNGTDEKSEKNPLIAHTPAVKDASLLRNSHRAWYTILAGERADDYGGPYRDVFNQACQELLTSALPLFLPCPNQITNQGLNRGKWLPAATATSHTSLCMYEFVGKLMGISMRTKNPFVLDLPSFVWKQLCNDQVDLGDLKACDLDFFVMFSSIMKIKDEDELQKLDLKFTMKGSDGRFVELVPGGNSTSVTLARRDDYLKAFERARLHELDRQCAAIARGLGTQVPRNLLSIFTAEELELMVCGPPEVDIAILKLNTIYGDGINENTPSVQLFWQVMEEFTQDEKQKYLRFVWGRSRLPSSSQEWERKHKINKFNKSPADELLPTSHTCFFSVDLPMYSSASICREKLLYAISTCISIDMDETTVARQAAEGHDWLHRNEEDEDEEDDE</sequence>
<feature type="region of interest" description="Disordered" evidence="4">
    <location>
        <begin position="1082"/>
        <end position="1110"/>
    </location>
</feature>
<dbReference type="InterPro" id="IPR000569">
    <property type="entry name" value="HECT_dom"/>
</dbReference>
<dbReference type="SMART" id="SM00449">
    <property type="entry name" value="SPRY"/>
    <property type="match status" value="1"/>
</dbReference>
<evidence type="ECO:0000259" key="5">
    <source>
        <dbReference type="PROSITE" id="PS50030"/>
    </source>
</evidence>
<dbReference type="Gene3D" id="2.60.120.920">
    <property type="match status" value="1"/>
</dbReference>
<dbReference type="InterPro" id="IPR013320">
    <property type="entry name" value="ConA-like_dom_sf"/>
</dbReference>
<feature type="region of interest" description="Disordered" evidence="4">
    <location>
        <begin position="385"/>
        <end position="413"/>
    </location>
</feature>
<dbReference type="GO" id="GO:0004842">
    <property type="term" value="F:ubiquitin-protein transferase activity"/>
    <property type="evidence" value="ECO:0007669"/>
    <property type="project" value="InterPro"/>
</dbReference>
<organism evidence="9">
    <name type="scientific">Mucochytrium quahogii</name>
    <dbReference type="NCBI Taxonomy" id="96639"/>
    <lineage>
        <taxon>Eukaryota</taxon>
        <taxon>Sar</taxon>
        <taxon>Stramenopiles</taxon>
        <taxon>Bigyra</taxon>
        <taxon>Labyrinthulomycetes</taxon>
        <taxon>Thraustochytrida</taxon>
        <taxon>Thraustochytriidae</taxon>
        <taxon>Mucochytrium</taxon>
    </lineage>
</organism>
<evidence type="ECO:0000259" key="7">
    <source>
        <dbReference type="PROSITE" id="PS50188"/>
    </source>
</evidence>
<dbReference type="Pfam" id="PF06101">
    <property type="entry name" value="Vps62"/>
    <property type="match status" value="1"/>
</dbReference>
<reference evidence="9" key="1">
    <citation type="submission" date="2021-01" db="EMBL/GenBank/DDBJ databases">
        <authorList>
            <person name="Corre E."/>
            <person name="Pelletier E."/>
            <person name="Niang G."/>
            <person name="Scheremetjew M."/>
            <person name="Finn R."/>
            <person name="Kale V."/>
            <person name="Holt S."/>
            <person name="Cochrane G."/>
            <person name="Meng A."/>
            <person name="Brown T."/>
            <person name="Cohen L."/>
        </authorList>
    </citation>
    <scope>NUCLEOTIDE SEQUENCE</scope>
    <source>
        <strain evidence="9">NY070348D</strain>
    </source>
</reference>
<dbReference type="SMART" id="SM00165">
    <property type="entry name" value="UBA"/>
    <property type="match status" value="1"/>
</dbReference>
<dbReference type="SMART" id="SM00228">
    <property type="entry name" value="PDZ"/>
    <property type="match status" value="1"/>
</dbReference>
<feature type="compositionally biased region" description="Polar residues" evidence="4">
    <location>
        <begin position="385"/>
        <end position="396"/>
    </location>
</feature>
<dbReference type="InterPro" id="IPR003877">
    <property type="entry name" value="SPRY_dom"/>
</dbReference>
<feature type="domain" description="PDZ" evidence="6">
    <location>
        <begin position="422"/>
        <end position="467"/>
    </location>
</feature>
<name>A0A7S2W2J9_9STRA</name>
<dbReference type="SUPFAM" id="SSF56204">
    <property type="entry name" value="Hect, E3 ligase catalytic domain"/>
    <property type="match status" value="1"/>
</dbReference>
<dbReference type="SUPFAM" id="SSF46934">
    <property type="entry name" value="UBA-like"/>
    <property type="match status" value="1"/>
</dbReference>
<evidence type="ECO:0000256" key="4">
    <source>
        <dbReference type="SAM" id="MobiDB-lite"/>
    </source>
</evidence>
<dbReference type="Gene3D" id="3.90.1750.10">
    <property type="entry name" value="Hect, E3 ligase catalytic domains"/>
    <property type="match status" value="1"/>
</dbReference>
<dbReference type="PROSITE" id="PS50106">
    <property type="entry name" value="PDZ"/>
    <property type="match status" value="1"/>
</dbReference>
<feature type="region of interest" description="Disordered" evidence="4">
    <location>
        <begin position="88"/>
        <end position="136"/>
    </location>
</feature>
<feature type="region of interest" description="Disordered" evidence="4">
    <location>
        <begin position="857"/>
        <end position="959"/>
    </location>
</feature>
<dbReference type="InterPro" id="IPR015940">
    <property type="entry name" value="UBA"/>
</dbReference>
<evidence type="ECO:0000256" key="2">
    <source>
        <dbReference type="PROSITE-ProRule" id="PRU00104"/>
    </source>
</evidence>
<dbReference type="Gene3D" id="3.30.2410.10">
    <property type="entry name" value="Hect, E3 ligase catalytic domain"/>
    <property type="match status" value="1"/>
</dbReference>
<feature type="domain" description="UBA" evidence="5">
    <location>
        <begin position="956"/>
        <end position="999"/>
    </location>
</feature>
<feature type="active site" description="Glycyl thioester intermediate" evidence="2">
    <location>
        <position position="1638"/>
    </location>
</feature>
<evidence type="ECO:0008006" key="10">
    <source>
        <dbReference type="Google" id="ProtNLM"/>
    </source>
</evidence>
<dbReference type="PROSITE" id="PS50237">
    <property type="entry name" value="HECT"/>
    <property type="match status" value="1"/>
</dbReference>
<gene>
    <name evidence="9" type="ORF">QSP1433_LOCUS745</name>
</gene>
<evidence type="ECO:0000256" key="3">
    <source>
        <dbReference type="SAM" id="Coils"/>
    </source>
</evidence>
<dbReference type="CDD" id="cd11709">
    <property type="entry name" value="SPRY"/>
    <property type="match status" value="1"/>
</dbReference>
<dbReference type="InterPro" id="IPR009060">
    <property type="entry name" value="UBA-like_sf"/>
</dbReference>
<evidence type="ECO:0000313" key="9">
    <source>
        <dbReference type="EMBL" id="CAD9663674.1"/>
    </source>
</evidence>
<dbReference type="SMART" id="SM00119">
    <property type="entry name" value="HECTc"/>
    <property type="match status" value="1"/>
</dbReference>
<dbReference type="InterPro" id="IPR001478">
    <property type="entry name" value="PDZ"/>
</dbReference>
<dbReference type="PANTHER" id="PTHR46654:SF1">
    <property type="entry name" value="E3 UBIQUITIN-PROTEIN LIGASE HECTD3"/>
    <property type="match status" value="1"/>
</dbReference>
<dbReference type="InterPro" id="IPR001870">
    <property type="entry name" value="B30.2/SPRY"/>
</dbReference>
<dbReference type="Gene3D" id="2.30.42.10">
    <property type="match status" value="1"/>
</dbReference>
<dbReference type="PROSITE" id="PS50188">
    <property type="entry name" value="B302_SPRY"/>
    <property type="match status" value="1"/>
</dbReference>
<feature type="compositionally biased region" description="Low complexity" evidence="4">
    <location>
        <begin position="929"/>
        <end position="959"/>
    </location>
</feature>
<feature type="domain" description="B30.2/SPRY" evidence="7">
    <location>
        <begin position="644"/>
        <end position="834"/>
    </location>
</feature>
<evidence type="ECO:0000256" key="1">
    <source>
        <dbReference type="ARBA" id="ARBA00022786"/>
    </source>
</evidence>
<dbReference type="InterPro" id="IPR043136">
    <property type="entry name" value="B30.2/SPRY_sf"/>
</dbReference>
<dbReference type="SUPFAM" id="SSF50156">
    <property type="entry name" value="PDZ domain-like"/>
    <property type="match status" value="1"/>
</dbReference>
<keyword evidence="3" id="KW-0175">Coiled coil</keyword>
<dbReference type="Gene3D" id="1.10.8.10">
    <property type="entry name" value="DNA helicase RuvA subunit, C-terminal domain"/>
    <property type="match status" value="1"/>
</dbReference>
<dbReference type="PANTHER" id="PTHR46654">
    <property type="entry name" value="E3 UBIQUITIN-PROTEIN LIGASE HECTD3"/>
    <property type="match status" value="1"/>
</dbReference>